<dbReference type="EMBL" id="BQNB010013381">
    <property type="protein sequence ID" value="GJT15258.1"/>
    <property type="molecule type" value="Genomic_DNA"/>
</dbReference>
<reference evidence="2" key="2">
    <citation type="submission" date="2022-01" db="EMBL/GenBank/DDBJ databases">
        <authorList>
            <person name="Yamashiro T."/>
            <person name="Shiraishi A."/>
            <person name="Satake H."/>
            <person name="Nakayama K."/>
        </authorList>
    </citation>
    <scope>NUCLEOTIDE SEQUENCE</scope>
</reference>
<comment type="caution">
    <text evidence="2">The sequence shown here is derived from an EMBL/GenBank/DDBJ whole genome shotgun (WGS) entry which is preliminary data.</text>
</comment>
<evidence type="ECO:0000313" key="3">
    <source>
        <dbReference type="Proteomes" id="UP001151760"/>
    </source>
</evidence>
<gene>
    <name evidence="2" type="ORF">Tco_0873964</name>
</gene>
<sequence>MGRNKAVGPNQLPIEAWKCLGDKGVKWLICLFNVIFTSAKMPKEWRFSEVIPIFKNNGDADTRVHPLVMIFAYNIMLVAESAEGLDNILEHWRETLEGIVIEQRVNVNQKARILELKRRNYEEHYSDIIYAISIKEDTAYRPFSRLKKYETLNSVLVVKMKVIKEESEIMGLLMIDDGFFTCDTPLEMIFNESIRLSEMDDDLFTYEVKIPELSYSSSVGKQIDDLDNGNLDVYERKLYLKYDDHTMVSNEVRESVIVRYGFIGQEGITDDELSNLGSGNLIEETEIAEILRIKTDIFQFKTPLCEAFKEFNYLLKIDVDNKDIPWVANMPWLDYGPWMEPSDDIEHVCKPFRFKNRHAKWPTCNWKKEKYCNGGDLPGVIQNGDMIYFEGYEWYKNLEEGELKDKALNSKAIFEGSKRVDEESSNNARTGINDHNETQVKQGWFDKHELMKDDDDDIGDFEDYLIRKDPPYYVNEEEERLKE</sequence>
<organism evidence="2 3">
    <name type="scientific">Tanacetum coccineum</name>
    <dbReference type="NCBI Taxonomy" id="301880"/>
    <lineage>
        <taxon>Eukaryota</taxon>
        <taxon>Viridiplantae</taxon>
        <taxon>Streptophyta</taxon>
        <taxon>Embryophyta</taxon>
        <taxon>Tracheophyta</taxon>
        <taxon>Spermatophyta</taxon>
        <taxon>Magnoliopsida</taxon>
        <taxon>eudicotyledons</taxon>
        <taxon>Gunneridae</taxon>
        <taxon>Pentapetalae</taxon>
        <taxon>asterids</taxon>
        <taxon>campanulids</taxon>
        <taxon>Asterales</taxon>
        <taxon>Asteraceae</taxon>
        <taxon>Asteroideae</taxon>
        <taxon>Anthemideae</taxon>
        <taxon>Anthemidinae</taxon>
        <taxon>Tanacetum</taxon>
    </lineage>
</organism>
<keyword evidence="3" id="KW-1185">Reference proteome</keyword>
<accession>A0ABQ5BNY8</accession>
<evidence type="ECO:0000256" key="1">
    <source>
        <dbReference type="SAM" id="MobiDB-lite"/>
    </source>
</evidence>
<protein>
    <submittedName>
        <fullName evidence="2">Uncharacterized protein</fullName>
    </submittedName>
</protein>
<proteinExistence type="predicted"/>
<dbReference type="Proteomes" id="UP001151760">
    <property type="component" value="Unassembled WGS sequence"/>
</dbReference>
<evidence type="ECO:0000313" key="2">
    <source>
        <dbReference type="EMBL" id="GJT15258.1"/>
    </source>
</evidence>
<reference evidence="2" key="1">
    <citation type="journal article" date="2022" name="Int. J. Mol. Sci.">
        <title>Draft Genome of Tanacetum Coccineum: Genomic Comparison of Closely Related Tanacetum-Family Plants.</title>
        <authorList>
            <person name="Yamashiro T."/>
            <person name="Shiraishi A."/>
            <person name="Nakayama K."/>
            <person name="Satake H."/>
        </authorList>
    </citation>
    <scope>NUCLEOTIDE SEQUENCE</scope>
</reference>
<feature type="region of interest" description="Disordered" evidence="1">
    <location>
        <begin position="419"/>
        <end position="438"/>
    </location>
</feature>
<name>A0ABQ5BNY8_9ASTR</name>